<dbReference type="InterPro" id="IPR042070">
    <property type="entry name" value="PucR_C-HTH_sf"/>
</dbReference>
<organism evidence="2 3">
    <name type="scientific">Streptomyces populi</name>
    <dbReference type="NCBI Taxonomy" id="2058924"/>
    <lineage>
        <taxon>Bacteria</taxon>
        <taxon>Bacillati</taxon>
        <taxon>Actinomycetota</taxon>
        <taxon>Actinomycetes</taxon>
        <taxon>Kitasatosporales</taxon>
        <taxon>Streptomycetaceae</taxon>
        <taxon>Streptomyces</taxon>
    </lineage>
</organism>
<dbReference type="Pfam" id="PF13556">
    <property type="entry name" value="HTH_30"/>
    <property type="match status" value="1"/>
</dbReference>
<sequence length="398" mass="43276">MSYTEAPIGDGTSEELFTLCTALAAVTGGSVAVEDLDRRVLAYSSLPGQRIDDLRRRGILDRQVPDEPRQLRQYRTVLDATGVVPLPPLADDELPRLAVAIRAGDLSLGTLWAIEGPRGLDETVERALTEGAKLAALHMLRRRSAAELQLQARQDALRSALCGTGIPEARFHLGLSERPRFSLLGLAPLHVAGHEPLPVIRLGMSAVGHFAAVHPEGAVTTLGRTVYVLVPHLSTAAVRRLAEQAVTALSRPRTVPVRCAVSQSDVDLDRLSTLRTDVDGILRVTTSDPAAPPVAGLKDTHARVLLNHIGDVLTREHALQHPGIALMLEHDQQHETFYAQSLLAWLNAIGNIGQAADALGIHPNTLKYRLKRARQLFGLDLDHPDDRLSCWLQLRLST</sequence>
<dbReference type="InterPro" id="IPR025736">
    <property type="entry name" value="PucR_C-HTH_dom"/>
</dbReference>
<evidence type="ECO:0000313" key="2">
    <source>
        <dbReference type="EMBL" id="PKT71233.1"/>
    </source>
</evidence>
<dbReference type="InterPro" id="IPR051448">
    <property type="entry name" value="CdaR-like_regulators"/>
</dbReference>
<evidence type="ECO:0000259" key="1">
    <source>
        <dbReference type="Pfam" id="PF13556"/>
    </source>
</evidence>
<dbReference type="Gene3D" id="1.10.10.2840">
    <property type="entry name" value="PucR C-terminal helix-turn-helix domain"/>
    <property type="match status" value="1"/>
</dbReference>
<dbReference type="Proteomes" id="UP000236178">
    <property type="component" value="Unassembled WGS sequence"/>
</dbReference>
<comment type="caution">
    <text evidence="2">The sequence shown here is derived from an EMBL/GenBank/DDBJ whole genome shotgun (WGS) entry which is preliminary data.</text>
</comment>
<dbReference type="AlphaFoldDB" id="A0A2I0SMS4"/>
<accession>A0A2I0SMS4</accession>
<reference evidence="2 3" key="1">
    <citation type="submission" date="2017-12" db="EMBL/GenBank/DDBJ databases">
        <title>Streptomyces populusis sp. nov., a novel endophytic actinobacterium isolated from stems of Populus adenopoda Maxim.</title>
        <authorList>
            <person name="Wang Z."/>
        </authorList>
    </citation>
    <scope>NUCLEOTIDE SEQUENCE [LARGE SCALE GENOMIC DNA]</scope>
    <source>
        <strain evidence="2 3">A249</strain>
    </source>
</reference>
<feature type="domain" description="PucR C-terminal helix-turn-helix" evidence="1">
    <location>
        <begin position="340"/>
        <end position="396"/>
    </location>
</feature>
<keyword evidence="3" id="KW-1185">Reference proteome</keyword>
<dbReference type="EMBL" id="PJOS01000037">
    <property type="protein sequence ID" value="PKT71233.1"/>
    <property type="molecule type" value="Genomic_DNA"/>
</dbReference>
<dbReference type="OrthoDB" id="3190266at2"/>
<dbReference type="RefSeq" id="WP_103550895.1">
    <property type="nucleotide sequence ID" value="NZ_JBHJSK010000034.1"/>
</dbReference>
<name>A0A2I0SMS4_9ACTN</name>
<evidence type="ECO:0000313" key="3">
    <source>
        <dbReference type="Proteomes" id="UP000236178"/>
    </source>
</evidence>
<protein>
    <recommendedName>
        <fullName evidence="1">PucR C-terminal helix-turn-helix domain-containing protein</fullName>
    </recommendedName>
</protein>
<proteinExistence type="predicted"/>
<dbReference type="PANTHER" id="PTHR33744">
    <property type="entry name" value="CARBOHYDRATE DIACID REGULATOR"/>
    <property type="match status" value="1"/>
</dbReference>
<dbReference type="PANTHER" id="PTHR33744:SF17">
    <property type="entry name" value="CONSERVED PROTEIN"/>
    <property type="match status" value="1"/>
</dbReference>
<gene>
    <name evidence="2" type="ORF">CW362_20125</name>
</gene>